<reference evidence="2 3" key="1">
    <citation type="submission" date="2024-08" db="EMBL/GenBank/DDBJ databases">
        <title>Gnathostoma spinigerum genome.</title>
        <authorList>
            <person name="Gonzalez-Bertolin B."/>
            <person name="Monzon S."/>
            <person name="Zaballos A."/>
            <person name="Jimenez P."/>
            <person name="Dekumyoy P."/>
            <person name="Varona S."/>
            <person name="Cuesta I."/>
            <person name="Sumanam S."/>
            <person name="Adisakwattana P."/>
            <person name="Gasser R.B."/>
            <person name="Hernandez-Gonzalez A."/>
            <person name="Young N.D."/>
            <person name="Perteguer M.J."/>
        </authorList>
    </citation>
    <scope>NUCLEOTIDE SEQUENCE [LARGE SCALE GENOMIC DNA]</scope>
    <source>
        <strain evidence="2">AL3</strain>
        <tissue evidence="2">Liver</tissue>
    </source>
</reference>
<feature type="compositionally biased region" description="Polar residues" evidence="1">
    <location>
        <begin position="72"/>
        <end position="85"/>
    </location>
</feature>
<name>A0ABD6EWM1_9BILA</name>
<evidence type="ECO:0000313" key="3">
    <source>
        <dbReference type="Proteomes" id="UP001608902"/>
    </source>
</evidence>
<sequence>MDEGDEYVPQISQLDYSLVGGSGGPPIGIQNDPGGMLGNLGGAQMSSSTLSMSYGGGDMTVLQQQQTAQQRPLHSQLPSHASQITGMPPSMMDSSAGPMLTSGSHAQSMKTKPARRRKAANNDLCVQSAASSQQTTQRYIEMSQMQGLTQMSQNPLVDQQMRHHSMQVPMQLGKPAGEMHMRQASMTPRVLDPYSQQQQQWGTYQQFRGAPGYPTQQPYTTPNAPHGVQITPPQHQYYPVQQDSRVPAYYGQQTYPHQMAQYPSQIGPPQPVQPSQQYFMDQNNGYYTSPSQMMLPPQPQNMASFHSRNATGADDWSRSKVASRYNASPAPPHYQNSLQMEIQQVQQQLQSMYDIPNRTMQIAQQIEQLQLRLQYLQQCHAECIPPTHQLQPPHAPESQQSQPVSVMQRGSEVQVCFSRKLIVPFSIC</sequence>
<feature type="region of interest" description="Disordered" evidence="1">
    <location>
        <begin position="65"/>
        <end position="137"/>
    </location>
</feature>
<organism evidence="2 3">
    <name type="scientific">Gnathostoma spinigerum</name>
    <dbReference type="NCBI Taxonomy" id="75299"/>
    <lineage>
        <taxon>Eukaryota</taxon>
        <taxon>Metazoa</taxon>
        <taxon>Ecdysozoa</taxon>
        <taxon>Nematoda</taxon>
        <taxon>Chromadorea</taxon>
        <taxon>Rhabditida</taxon>
        <taxon>Spirurina</taxon>
        <taxon>Gnathostomatomorpha</taxon>
        <taxon>Gnathostomatoidea</taxon>
        <taxon>Gnathostomatidae</taxon>
        <taxon>Gnathostoma</taxon>
    </lineage>
</organism>
<evidence type="ECO:0000256" key="1">
    <source>
        <dbReference type="SAM" id="MobiDB-lite"/>
    </source>
</evidence>
<accession>A0ABD6EWM1</accession>
<proteinExistence type="predicted"/>
<dbReference type="AlphaFoldDB" id="A0ABD6EWM1"/>
<feature type="compositionally biased region" description="Polar residues" evidence="1">
    <location>
        <begin position="101"/>
        <end position="110"/>
    </location>
</feature>
<dbReference type="EMBL" id="JBGFUD010016761">
    <property type="protein sequence ID" value="MFH4984335.1"/>
    <property type="molecule type" value="Genomic_DNA"/>
</dbReference>
<gene>
    <name evidence="2" type="ORF">AB6A40_011044</name>
</gene>
<feature type="compositionally biased region" description="Low complexity" evidence="1">
    <location>
        <begin position="127"/>
        <end position="137"/>
    </location>
</feature>
<dbReference type="Proteomes" id="UP001608902">
    <property type="component" value="Unassembled WGS sequence"/>
</dbReference>
<protein>
    <submittedName>
        <fullName evidence="2">Uncharacterized protein</fullName>
    </submittedName>
</protein>
<comment type="caution">
    <text evidence="2">The sequence shown here is derived from an EMBL/GenBank/DDBJ whole genome shotgun (WGS) entry which is preliminary data.</text>
</comment>
<keyword evidence="3" id="KW-1185">Reference proteome</keyword>
<evidence type="ECO:0000313" key="2">
    <source>
        <dbReference type="EMBL" id="MFH4984335.1"/>
    </source>
</evidence>